<dbReference type="CDD" id="cd00093">
    <property type="entry name" value="HTH_XRE"/>
    <property type="match status" value="1"/>
</dbReference>
<keyword evidence="3" id="KW-0804">Transcription</keyword>
<name>A0A2J5PNM5_9ENTR</name>
<dbReference type="InterPro" id="IPR010982">
    <property type="entry name" value="Lambda_DNA-bd_dom_sf"/>
</dbReference>
<dbReference type="GO" id="GO:0003677">
    <property type="term" value="F:DNA binding"/>
    <property type="evidence" value="ECO:0007669"/>
    <property type="project" value="UniProtKB-KW"/>
</dbReference>
<dbReference type="PANTHER" id="PTHR40661:SF2">
    <property type="entry name" value="HTH-TYPE TRANSCRIPTIONAL REGULATOR PRTR"/>
    <property type="match status" value="1"/>
</dbReference>
<dbReference type="Pfam" id="PF00717">
    <property type="entry name" value="Peptidase_S24"/>
    <property type="match status" value="1"/>
</dbReference>
<evidence type="ECO:0000313" key="5">
    <source>
        <dbReference type="EMBL" id="PLO67669.1"/>
    </source>
</evidence>
<reference evidence="5 6" key="1">
    <citation type="submission" date="2017-11" db="EMBL/GenBank/DDBJ databases">
        <authorList>
            <person name="Han C.G."/>
        </authorList>
    </citation>
    <scope>NUCLEOTIDE SEQUENCE [LARGE SCALE GENOMIC DNA]</scope>
    <source>
        <strain evidence="5 6">A10</strain>
    </source>
</reference>
<evidence type="ECO:0000259" key="4">
    <source>
        <dbReference type="PROSITE" id="PS50943"/>
    </source>
</evidence>
<keyword evidence="1" id="KW-0805">Transcription regulation</keyword>
<protein>
    <submittedName>
        <fullName evidence="5">Phage repressor protein C</fullName>
    </submittedName>
</protein>
<accession>A0A2J5PNM5</accession>
<dbReference type="PROSITE" id="PS50943">
    <property type="entry name" value="HTH_CROC1"/>
    <property type="match status" value="1"/>
</dbReference>
<reference evidence="5 6" key="2">
    <citation type="submission" date="2018-01" db="EMBL/GenBank/DDBJ databases">
        <title>Genomic study of Klebsiella pneumoniae.</title>
        <authorList>
            <person name="Yang Y."/>
            <person name="Bicalho R."/>
        </authorList>
    </citation>
    <scope>NUCLEOTIDE SEQUENCE [LARGE SCALE GENOMIC DNA]</scope>
    <source>
        <strain evidence="5 6">A10</strain>
    </source>
</reference>
<keyword evidence="2" id="KW-0238">DNA-binding</keyword>
<dbReference type="Pfam" id="PF01381">
    <property type="entry name" value="HTH_3"/>
    <property type="match status" value="1"/>
</dbReference>
<dbReference type="Gene3D" id="2.10.109.10">
    <property type="entry name" value="Umud Fragment, subunit A"/>
    <property type="match status" value="1"/>
</dbReference>
<organism evidence="5 6">
    <name type="scientific">Klebsiella michiganensis</name>
    <dbReference type="NCBI Taxonomy" id="1134687"/>
    <lineage>
        <taxon>Bacteria</taxon>
        <taxon>Pseudomonadati</taxon>
        <taxon>Pseudomonadota</taxon>
        <taxon>Gammaproteobacteria</taxon>
        <taxon>Enterobacterales</taxon>
        <taxon>Enterobacteriaceae</taxon>
        <taxon>Klebsiella/Raoultella group</taxon>
        <taxon>Klebsiella</taxon>
    </lineage>
</organism>
<dbReference type="PANTHER" id="PTHR40661">
    <property type="match status" value="1"/>
</dbReference>
<comment type="caution">
    <text evidence="5">The sequence shown here is derived from an EMBL/GenBank/DDBJ whole genome shotgun (WGS) entry which is preliminary data.</text>
</comment>
<proteinExistence type="predicted"/>
<dbReference type="SMART" id="SM00530">
    <property type="entry name" value="HTH_XRE"/>
    <property type="match status" value="1"/>
</dbReference>
<dbReference type="Gene3D" id="1.10.260.40">
    <property type="entry name" value="lambda repressor-like DNA-binding domains"/>
    <property type="match status" value="1"/>
</dbReference>
<dbReference type="SUPFAM" id="SSF51306">
    <property type="entry name" value="LexA/Signal peptidase"/>
    <property type="match status" value="1"/>
</dbReference>
<dbReference type="InterPro" id="IPR039418">
    <property type="entry name" value="LexA-like"/>
</dbReference>
<evidence type="ECO:0000313" key="6">
    <source>
        <dbReference type="Proteomes" id="UP000234667"/>
    </source>
</evidence>
<dbReference type="CDD" id="cd06529">
    <property type="entry name" value="S24_LexA-like"/>
    <property type="match status" value="1"/>
</dbReference>
<evidence type="ECO:0000256" key="3">
    <source>
        <dbReference type="ARBA" id="ARBA00023163"/>
    </source>
</evidence>
<dbReference type="RefSeq" id="WP_104460102.1">
    <property type="nucleotide sequence ID" value="NZ_CP055988.1"/>
</dbReference>
<dbReference type="AlphaFoldDB" id="A0A2J5PNM5"/>
<dbReference type="EMBL" id="PIDR01000585">
    <property type="protein sequence ID" value="PLO67669.1"/>
    <property type="molecule type" value="Genomic_DNA"/>
</dbReference>
<sequence length="230" mass="25074">MNTLAERLRLAMAHAGATQSQLAHRVGVSQGAIQKLTSGKAQSSGKIVDIAKALDVDPVWLSTGEGSMGPAKTPEQRMFGIDPWDKHTPLEDDEVEVPYLKDIEFACGDGSALNDDYNGKKLRFSKATLRKVGANSDGDGVLCFAAHGNSMEPVIADGSTVAINCHDKRIIDGKVYGINQGGWKRLKILYRSGPDKVTIRSYNSDEYPDEEVDMDSLEVLGRLFWVSTIF</sequence>
<dbReference type="InterPro" id="IPR036286">
    <property type="entry name" value="LexA/Signal_pep-like_sf"/>
</dbReference>
<feature type="domain" description="HTH cro/C1-type" evidence="4">
    <location>
        <begin position="8"/>
        <end position="61"/>
    </location>
</feature>
<evidence type="ECO:0000256" key="2">
    <source>
        <dbReference type="ARBA" id="ARBA00023125"/>
    </source>
</evidence>
<gene>
    <name evidence="5" type="ORF">CWN49_18230</name>
</gene>
<dbReference type="InterPro" id="IPR001387">
    <property type="entry name" value="Cro/C1-type_HTH"/>
</dbReference>
<dbReference type="SUPFAM" id="SSF47413">
    <property type="entry name" value="lambda repressor-like DNA-binding domains"/>
    <property type="match status" value="1"/>
</dbReference>
<dbReference type="InterPro" id="IPR015927">
    <property type="entry name" value="Peptidase_S24_S26A/B/C"/>
</dbReference>
<evidence type="ECO:0000256" key="1">
    <source>
        <dbReference type="ARBA" id="ARBA00023015"/>
    </source>
</evidence>
<dbReference type="Proteomes" id="UP000234667">
    <property type="component" value="Unassembled WGS sequence"/>
</dbReference>